<protein>
    <submittedName>
        <fullName evidence="1">Uncharacterized protein</fullName>
    </submittedName>
</protein>
<reference evidence="2" key="1">
    <citation type="submission" date="2014-08" db="EMBL/GenBank/DDBJ databases">
        <authorList>
            <person name="Edwards T."/>
        </authorList>
    </citation>
    <scope>NUCLEOTIDE SEQUENCE [LARGE SCALE GENOMIC DNA]</scope>
</reference>
<dbReference type="Proteomes" id="UP000182888">
    <property type="component" value="Unassembled WGS sequence"/>
</dbReference>
<dbReference type="AlphaFoldDB" id="A0A0K2VT18"/>
<gene>
    <name evidence="1" type="ORF">MPL1032_150127</name>
</gene>
<dbReference type="EMBL" id="CCND01000007">
    <property type="protein sequence ID" value="CDX52692.1"/>
    <property type="molecule type" value="Genomic_DNA"/>
</dbReference>
<sequence length="57" mass="6393">MVWLLLSSARSEVELRTYAVPIAEIGDLTVWQVLGKLGSPGRIRTSDQPVNSRLLYH</sequence>
<evidence type="ECO:0000313" key="1">
    <source>
        <dbReference type="EMBL" id="CDX52692.1"/>
    </source>
</evidence>
<evidence type="ECO:0000313" key="2">
    <source>
        <dbReference type="Proteomes" id="UP000182888"/>
    </source>
</evidence>
<accession>A0A0K2VT18</accession>
<organism evidence="1 2">
    <name type="scientific">Mesorhizobium plurifarium</name>
    <dbReference type="NCBI Taxonomy" id="69974"/>
    <lineage>
        <taxon>Bacteria</taxon>
        <taxon>Pseudomonadati</taxon>
        <taxon>Pseudomonadota</taxon>
        <taxon>Alphaproteobacteria</taxon>
        <taxon>Hyphomicrobiales</taxon>
        <taxon>Phyllobacteriaceae</taxon>
        <taxon>Mesorhizobium</taxon>
    </lineage>
</organism>
<name>A0A0K2VT18_MESPL</name>
<proteinExistence type="predicted"/>